<keyword evidence="2" id="KW-0804">Transcription</keyword>
<dbReference type="SUPFAM" id="SSF46689">
    <property type="entry name" value="Homeodomain-like"/>
    <property type="match status" value="2"/>
</dbReference>
<dbReference type="Gene3D" id="1.10.10.60">
    <property type="entry name" value="Homeodomain-like"/>
    <property type="match status" value="1"/>
</dbReference>
<dbReference type="PANTHER" id="PTHR43436">
    <property type="entry name" value="ARAC-FAMILY TRANSCRIPTIONAL REGULATOR"/>
    <property type="match status" value="1"/>
</dbReference>
<dbReference type="Pfam" id="PF12833">
    <property type="entry name" value="HTH_18"/>
    <property type="match status" value="1"/>
</dbReference>
<accession>A0A856MH94</accession>
<proteinExistence type="predicted"/>
<name>A0A856MH94_9CYAN</name>
<dbReference type="PANTHER" id="PTHR43436:SF1">
    <property type="entry name" value="TRANSCRIPTIONAL REGULATORY PROTEIN"/>
    <property type="match status" value="1"/>
</dbReference>
<keyword evidence="5" id="KW-1185">Reference proteome</keyword>
<organism evidence="4 5">
    <name type="scientific">Brasilonema sennae CENA114</name>
    <dbReference type="NCBI Taxonomy" id="415709"/>
    <lineage>
        <taxon>Bacteria</taxon>
        <taxon>Bacillati</taxon>
        <taxon>Cyanobacteriota</taxon>
        <taxon>Cyanophyceae</taxon>
        <taxon>Nostocales</taxon>
        <taxon>Scytonemataceae</taxon>
        <taxon>Brasilonema</taxon>
        <taxon>Bromeliae group (in: Brasilonema)</taxon>
    </lineage>
</organism>
<reference evidence="4 5" key="1">
    <citation type="submission" date="2018-06" db="EMBL/GenBank/DDBJ databases">
        <title>Comparative genomics of Brasilonema spp. strains.</title>
        <authorList>
            <person name="Alvarenga D.O."/>
            <person name="Fiore M.F."/>
            <person name="Varani A.M."/>
        </authorList>
    </citation>
    <scope>NUCLEOTIDE SEQUENCE [LARGE SCALE GENOMIC DNA]</scope>
    <source>
        <strain evidence="4 5">CENA114</strain>
    </source>
</reference>
<evidence type="ECO:0000256" key="2">
    <source>
        <dbReference type="ARBA" id="ARBA00023163"/>
    </source>
</evidence>
<feature type="domain" description="HTH araC/xylS-type" evidence="3">
    <location>
        <begin position="214"/>
        <end position="312"/>
    </location>
</feature>
<dbReference type="GO" id="GO:0043565">
    <property type="term" value="F:sequence-specific DNA binding"/>
    <property type="evidence" value="ECO:0007669"/>
    <property type="project" value="InterPro"/>
</dbReference>
<dbReference type="RefSeq" id="WP_169264934.1">
    <property type="nucleotide sequence ID" value="NZ_CAWOXK010000001.1"/>
</dbReference>
<dbReference type="KEGG" id="bsen:DP114_10890"/>
<dbReference type="GO" id="GO:0003700">
    <property type="term" value="F:DNA-binding transcription factor activity"/>
    <property type="evidence" value="ECO:0007669"/>
    <property type="project" value="InterPro"/>
</dbReference>
<dbReference type="SMART" id="SM00342">
    <property type="entry name" value="HTH_ARAC"/>
    <property type="match status" value="1"/>
</dbReference>
<dbReference type="InterPro" id="IPR009594">
    <property type="entry name" value="Tscrpt_reg_HTH_AraC_N"/>
</dbReference>
<dbReference type="InterPro" id="IPR009057">
    <property type="entry name" value="Homeodomain-like_sf"/>
</dbReference>
<dbReference type="Proteomes" id="UP000503129">
    <property type="component" value="Chromosome"/>
</dbReference>
<evidence type="ECO:0000313" key="5">
    <source>
        <dbReference type="Proteomes" id="UP000503129"/>
    </source>
</evidence>
<evidence type="ECO:0000313" key="4">
    <source>
        <dbReference type="EMBL" id="QDL08336.1"/>
    </source>
</evidence>
<evidence type="ECO:0000256" key="1">
    <source>
        <dbReference type="ARBA" id="ARBA00023015"/>
    </source>
</evidence>
<sequence length="316" mass="35414">MAIEIVNHRALDNECEKLAALITRHTNGQGNGSHPTAIDKLEFRRESFVSTPLRRESFVSTPLHQVCEPLLVIIVQGEKTVLLGEETYPYGVAQYLVISVDLPLSAFVVEATPEKPYLAFKLKLDLRQLCDILAETKAIASNKENSVKGLFVSNADAPLLDCALRLTRLLDTPQDIPILSPMIIREIYYRLLMGEQGEAVRQIATSGSTMQRIAKAIKLINANFTKLMRVEDLARHASMSASSFHYHFKAVTSMSPLQYQKQLRLLEARRLMLTEDSDASSAAYRVGYESASQFSREYSRLFGAPPITDIERLRIA</sequence>
<dbReference type="InterPro" id="IPR018060">
    <property type="entry name" value="HTH_AraC"/>
</dbReference>
<keyword evidence="1" id="KW-0805">Transcription regulation</keyword>
<dbReference type="EMBL" id="CP030118">
    <property type="protein sequence ID" value="QDL08336.1"/>
    <property type="molecule type" value="Genomic_DNA"/>
</dbReference>
<gene>
    <name evidence="4" type="ORF">DP114_10890</name>
</gene>
<dbReference type="AlphaFoldDB" id="A0A856MH94"/>
<dbReference type="PROSITE" id="PS01124">
    <property type="entry name" value="HTH_ARAC_FAMILY_2"/>
    <property type="match status" value="1"/>
</dbReference>
<evidence type="ECO:0000259" key="3">
    <source>
        <dbReference type="PROSITE" id="PS01124"/>
    </source>
</evidence>
<protein>
    <submittedName>
        <fullName evidence="4">AraC family transcriptional regulator CmrA</fullName>
    </submittedName>
</protein>
<dbReference type="Pfam" id="PF06719">
    <property type="entry name" value="AraC_N"/>
    <property type="match status" value="1"/>
</dbReference>